<keyword evidence="7" id="KW-0560">Oxidoreductase</keyword>
<evidence type="ECO:0000256" key="1">
    <source>
        <dbReference type="ARBA" id="ARBA00001954"/>
    </source>
</evidence>
<keyword evidence="11" id="KW-1185">Reference proteome</keyword>
<dbReference type="InterPro" id="IPR001763">
    <property type="entry name" value="Rhodanese-like_dom"/>
</dbReference>
<dbReference type="GO" id="GO:0006749">
    <property type="term" value="P:glutathione metabolic process"/>
    <property type="evidence" value="ECO:0007669"/>
    <property type="project" value="InterPro"/>
</dbReference>
<dbReference type="FunFam" id="3.60.15.10:FF:000013">
    <property type="entry name" value="Persulfide dioxygenase ETHE1, mitochondrial"/>
    <property type="match status" value="1"/>
</dbReference>
<keyword evidence="8" id="KW-0408">Iron</keyword>
<dbReference type="Pfam" id="PF00753">
    <property type="entry name" value="Lactamase_B"/>
    <property type="match status" value="2"/>
</dbReference>
<comment type="similarity">
    <text evidence="2">Belongs to the metallo-beta-lactamase superfamily. Glyoxalase II family.</text>
</comment>
<reference evidence="11" key="1">
    <citation type="submission" date="2016-10" db="EMBL/GenBank/DDBJ databases">
        <authorList>
            <person name="Varghese N."/>
            <person name="Submissions S."/>
        </authorList>
    </citation>
    <scope>NUCLEOTIDE SEQUENCE [LARGE SCALE GENOMIC DNA]</scope>
    <source>
        <strain evidence="11">DSM 17044</strain>
    </source>
</reference>
<evidence type="ECO:0000256" key="2">
    <source>
        <dbReference type="ARBA" id="ARBA00006759"/>
    </source>
</evidence>
<dbReference type="InterPro" id="IPR036873">
    <property type="entry name" value="Rhodanese-like_dom_sf"/>
</dbReference>
<name>A0A1H7ZYN4_STIAU</name>
<sequence>MLFRQLFDPESSTYTYLLADPSTRHAALIDPVLEQAERDLALLAGLELTLTHVLETHVHADHVTAAGRLRERTGCRLVASAQGASCADLHVRHGERIDVGGLKLQVLATPGHTDDSLSYHVEGHVFTGDTLLVRGTGRTDFQNGDAGQLHDSITQVLFALPEETLVHPGHDYHGHTVTTIGEEQRLNPRLAGKDRAAFIALMAQLRLPPPRKLAIAVPANRACGLLPSPLPVSPVPIHAVRPPDLPPATAARRIDVREPAEFEGPLGHLPDAELVPLEKLLTAAASWSPSEPLLLICRSGNRSLKAARLLAERGFLQLYNLEGGMLAVREAERAQDGAPRA</sequence>
<dbReference type="GO" id="GO:0050313">
    <property type="term" value="F:sulfur dioxygenase activity"/>
    <property type="evidence" value="ECO:0007669"/>
    <property type="project" value="InterPro"/>
</dbReference>
<dbReference type="InterPro" id="IPR051682">
    <property type="entry name" value="Mito_Persulfide_Diox"/>
</dbReference>
<evidence type="ECO:0000313" key="11">
    <source>
        <dbReference type="Proteomes" id="UP000182719"/>
    </source>
</evidence>
<dbReference type="GO" id="GO:0070813">
    <property type="term" value="P:hydrogen sulfide metabolic process"/>
    <property type="evidence" value="ECO:0007669"/>
    <property type="project" value="TreeGrafter"/>
</dbReference>
<dbReference type="EMBL" id="FOAP01000020">
    <property type="protein sequence ID" value="SEM63393.1"/>
    <property type="molecule type" value="Genomic_DNA"/>
</dbReference>
<comment type="cofactor">
    <cofactor evidence="1">
        <name>Fe(2+)</name>
        <dbReference type="ChEBI" id="CHEBI:29033"/>
    </cofactor>
</comment>
<evidence type="ECO:0000256" key="5">
    <source>
        <dbReference type="ARBA" id="ARBA00022964"/>
    </source>
</evidence>
<gene>
    <name evidence="10" type="ORF">SAMN05444354_12013</name>
</gene>
<dbReference type="Proteomes" id="UP000182719">
    <property type="component" value="Unassembled WGS sequence"/>
</dbReference>
<dbReference type="CDD" id="cd07724">
    <property type="entry name" value="POD-like_MBL-fold"/>
    <property type="match status" value="1"/>
</dbReference>
<dbReference type="PANTHER" id="PTHR43084">
    <property type="entry name" value="PERSULFIDE DIOXYGENASE ETHE1"/>
    <property type="match status" value="1"/>
</dbReference>
<protein>
    <submittedName>
        <fullName evidence="10">Glyoxylase, beta-lactamase superfamily II</fullName>
    </submittedName>
</protein>
<evidence type="ECO:0000259" key="9">
    <source>
        <dbReference type="PROSITE" id="PS50206"/>
    </source>
</evidence>
<organism evidence="10 11">
    <name type="scientific">Stigmatella aurantiaca</name>
    <dbReference type="NCBI Taxonomy" id="41"/>
    <lineage>
        <taxon>Bacteria</taxon>
        <taxon>Pseudomonadati</taxon>
        <taxon>Myxococcota</taxon>
        <taxon>Myxococcia</taxon>
        <taxon>Myxococcales</taxon>
        <taxon>Cystobacterineae</taxon>
        <taxon>Archangiaceae</taxon>
        <taxon>Stigmatella</taxon>
    </lineage>
</organism>
<dbReference type="SMART" id="SM00849">
    <property type="entry name" value="Lactamase_B"/>
    <property type="match status" value="1"/>
</dbReference>
<keyword evidence="4" id="KW-0809">Transit peptide</keyword>
<evidence type="ECO:0000256" key="3">
    <source>
        <dbReference type="ARBA" id="ARBA00022723"/>
    </source>
</evidence>
<keyword evidence="3" id="KW-0479">Metal-binding</keyword>
<accession>A0A1H7ZYN4</accession>
<dbReference type="CDD" id="cd00158">
    <property type="entry name" value="RHOD"/>
    <property type="match status" value="1"/>
</dbReference>
<keyword evidence="6" id="KW-0007">Acetylation</keyword>
<evidence type="ECO:0000256" key="4">
    <source>
        <dbReference type="ARBA" id="ARBA00022946"/>
    </source>
</evidence>
<dbReference type="AlphaFoldDB" id="A0A1H7ZYN4"/>
<dbReference type="InterPro" id="IPR001279">
    <property type="entry name" value="Metallo-B-lactamas"/>
</dbReference>
<feature type="domain" description="Rhodanese" evidence="9">
    <location>
        <begin position="254"/>
        <end position="337"/>
    </location>
</feature>
<proteinExistence type="inferred from homology"/>
<dbReference type="SUPFAM" id="SSF52821">
    <property type="entry name" value="Rhodanese/Cell cycle control phosphatase"/>
    <property type="match status" value="1"/>
</dbReference>
<dbReference type="InterPro" id="IPR044528">
    <property type="entry name" value="POD-like_MBL-fold"/>
</dbReference>
<evidence type="ECO:0000256" key="6">
    <source>
        <dbReference type="ARBA" id="ARBA00022990"/>
    </source>
</evidence>
<evidence type="ECO:0000256" key="8">
    <source>
        <dbReference type="ARBA" id="ARBA00023004"/>
    </source>
</evidence>
<evidence type="ECO:0000313" key="10">
    <source>
        <dbReference type="EMBL" id="SEM63393.1"/>
    </source>
</evidence>
<evidence type="ECO:0000256" key="7">
    <source>
        <dbReference type="ARBA" id="ARBA00023002"/>
    </source>
</evidence>
<dbReference type="GO" id="GO:0046872">
    <property type="term" value="F:metal ion binding"/>
    <property type="evidence" value="ECO:0007669"/>
    <property type="project" value="UniProtKB-KW"/>
</dbReference>
<dbReference type="OrthoDB" id="9784009at2"/>
<dbReference type="PANTHER" id="PTHR43084:SF1">
    <property type="entry name" value="PERSULFIDE DIOXYGENASE ETHE1, MITOCHONDRIAL"/>
    <property type="match status" value="1"/>
</dbReference>
<dbReference type="SMART" id="SM00450">
    <property type="entry name" value="RHOD"/>
    <property type="match status" value="1"/>
</dbReference>
<dbReference type="SUPFAM" id="SSF56281">
    <property type="entry name" value="Metallo-hydrolase/oxidoreductase"/>
    <property type="match status" value="1"/>
</dbReference>
<keyword evidence="5" id="KW-0223">Dioxygenase</keyword>
<dbReference type="Pfam" id="PF00581">
    <property type="entry name" value="Rhodanese"/>
    <property type="match status" value="1"/>
</dbReference>
<dbReference type="PROSITE" id="PS50206">
    <property type="entry name" value="RHODANESE_3"/>
    <property type="match status" value="1"/>
</dbReference>
<dbReference type="InterPro" id="IPR036866">
    <property type="entry name" value="RibonucZ/Hydroxyglut_hydro"/>
</dbReference>
<dbReference type="Gene3D" id="3.40.250.10">
    <property type="entry name" value="Rhodanese-like domain"/>
    <property type="match status" value="1"/>
</dbReference>
<dbReference type="Gene3D" id="3.60.15.10">
    <property type="entry name" value="Ribonuclease Z/Hydroxyacylglutathione hydrolase-like"/>
    <property type="match status" value="1"/>
</dbReference>